<dbReference type="NCBIfam" id="NF001756">
    <property type="entry name" value="PRK00484.1"/>
    <property type="match status" value="1"/>
</dbReference>
<protein>
    <recommendedName>
        <fullName evidence="13">Lysine--tRNA ligase</fullName>
        <ecNumber evidence="13">6.1.1.6</ecNumber>
    </recommendedName>
    <alternativeName>
        <fullName evidence="13">Lysyl-tRNA synthetase</fullName>
        <shortName evidence="13">LysRS</shortName>
    </alternativeName>
</protein>
<feature type="binding site" evidence="13">
    <location>
        <position position="407"/>
    </location>
    <ligand>
        <name>Mg(2+)</name>
        <dbReference type="ChEBI" id="CHEBI:18420"/>
        <label>1</label>
    </ligand>
</feature>
<keyword evidence="4 13" id="KW-0963">Cytoplasm</keyword>
<evidence type="ECO:0000259" key="15">
    <source>
        <dbReference type="PROSITE" id="PS50862"/>
    </source>
</evidence>
<dbReference type="EC" id="6.1.1.6" evidence="13"/>
<dbReference type="CDD" id="cd00775">
    <property type="entry name" value="LysRS_core"/>
    <property type="match status" value="1"/>
</dbReference>
<dbReference type="PANTHER" id="PTHR42918">
    <property type="entry name" value="LYSYL-TRNA SYNTHETASE"/>
    <property type="match status" value="1"/>
</dbReference>
<sequence>MSEELNLSEVLRVRREKLKKLQEMGRDPFKIEKYDQTHFSQDIKENFDAMEGQEVSIAGRIMAKRTMGKAAFLDIQDKQGRIQSYVRQDAIGEEEYDILVTYDIGDIVGVKGTVFKTKQGETSIKAANVVLLSKSLQVLPEKWHGLKDQELRYRQRYVDLIVNPEVKKAFLIRTKAIKALRKYLDDRDFLEVETPILSTLAGGAAAKPFITHHNTLDIDMYLRIATELHLKRLVVGGFDRVYEIGRLFRNEGMSPKHNPEFTTIEWYEAYADYEVMMKECEEVVAEMAMAALGTTKIAYQGKEIDLTPPWRRISMTDIVKEVKDIDFTQVKTDEEAIAIAKQHGIEVEKGMKKGHIINAFFEEFCEKTLIQPTFITHHPVEVSPLAKRNQDNPEITNRFEAFVNTWEIANAFSELNDPIDQRERFEEQMKQKEAGDDEAHPMDDDFINALEVGLPPTGGIGIGIDRLMMLLTDSASIRDVLLFPTMKPL</sequence>
<dbReference type="CDD" id="cd04322">
    <property type="entry name" value="LysRS_N"/>
    <property type="match status" value="1"/>
</dbReference>
<evidence type="ECO:0000256" key="13">
    <source>
        <dbReference type="HAMAP-Rule" id="MF_00252"/>
    </source>
</evidence>
<evidence type="ECO:0000256" key="3">
    <source>
        <dbReference type="ARBA" id="ARBA00011738"/>
    </source>
</evidence>
<dbReference type="GO" id="GO:0006430">
    <property type="term" value="P:lysyl-tRNA aminoacylation"/>
    <property type="evidence" value="ECO:0007669"/>
    <property type="project" value="UniProtKB-UniRule"/>
</dbReference>
<comment type="subcellular location">
    <subcellularLocation>
        <location evidence="1 13">Cytoplasm</location>
    </subcellularLocation>
</comment>
<dbReference type="FunFam" id="3.30.930.10:FF:000001">
    <property type="entry name" value="Lysine--tRNA ligase"/>
    <property type="match status" value="1"/>
</dbReference>
<keyword evidence="7 13" id="KW-0547">Nucleotide-binding</keyword>
<keyword evidence="9 13" id="KW-0460">Magnesium</keyword>
<evidence type="ECO:0000256" key="14">
    <source>
        <dbReference type="RuleBase" id="RU000336"/>
    </source>
</evidence>
<evidence type="ECO:0000313" key="17">
    <source>
        <dbReference type="Proteomes" id="UP000579281"/>
    </source>
</evidence>
<comment type="catalytic activity">
    <reaction evidence="12 13 14">
        <text>tRNA(Lys) + L-lysine + ATP = L-lysyl-tRNA(Lys) + AMP + diphosphate</text>
        <dbReference type="Rhea" id="RHEA:20792"/>
        <dbReference type="Rhea" id="RHEA-COMP:9696"/>
        <dbReference type="Rhea" id="RHEA-COMP:9697"/>
        <dbReference type="ChEBI" id="CHEBI:30616"/>
        <dbReference type="ChEBI" id="CHEBI:32551"/>
        <dbReference type="ChEBI" id="CHEBI:33019"/>
        <dbReference type="ChEBI" id="CHEBI:78442"/>
        <dbReference type="ChEBI" id="CHEBI:78529"/>
        <dbReference type="ChEBI" id="CHEBI:456215"/>
        <dbReference type="EC" id="6.1.1.6"/>
    </reaction>
</comment>
<dbReference type="FunFam" id="2.40.50.140:FF:000024">
    <property type="entry name" value="Lysine--tRNA ligase"/>
    <property type="match status" value="1"/>
</dbReference>
<keyword evidence="17" id="KW-1185">Reference proteome</keyword>
<dbReference type="InterPro" id="IPR045864">
    <property type="entry name" value="aa-tRNA-synth_II/BPL/LPL"/>
</dbReference>
<dbReference type="GO" id="GO:0005524">
    <property type="term" value="F:ATP binding"/>
    <property type="evidence" value="ECO:0007669"/>
    <property type="project" value="UniProtKB-UniRule"/>
</dbReference>
<keyword evidence="8 13" id="KW-0067">ATP-binding</keyword>
<evidence type="ECO:0000256" key="7">
    <source>
        <dbReference type="ARBA" id="ARBA00022741"/>
    </source>
</evidence>
<organism evidence="16 17">
    <name type="scientific">Anaerosolibacter carboniphilus</name>
    <dbReference type="NCBI Taxonomy" id="1417629"/>
    <lineage>
        <taxon>Bacteria</taxon>
        <taxon>Bacillati</taxon>
        <taxon>Bacillota</taxon>
        <taxon>Clostridia</taxon>
        <taxon>Peptostreptococcales</taxon>
        <taxon>Thermotaleaceae</taxon>
        <taxon>Anaerosolibacter</taxon>
    </lineage>
</organism>
<evidence type="ECO:0000256" key="1">
    <source>
        <dbReference type="ARBA" id="ARBA00004496"/>
    </source>
</evidence>
<keyword evidence="10 13" id="KW-0648">Protein biosynthesis</keyword>
<dbReference type="InterPro" id="IPR004365">
    <property type="entry name" value="NA-bd_OB_tRNA"/>
</dbReference>
<dbReference type="PROSITE" id="PS50862">
    <property type="entry name" value="AA_TRNA_LIGASE_II"/>
    <property type="match status" value="1"/>
</dbReference>
<evidence type="ECO:0000256" key="11">
    <source>
        <dbReference type="ARBA" id="ARBA00023146"/>
    </source>
</evidence>
<keyword evidence="5 13" id="KW-0436">Ligase</keyword>
<keyword evidence="6 13" id="KW-0479">Metal-binding</keyword>
<dbReference type="Gene3D" id="2.40.50.140">
    <property type="entry name" value="Nucleic acid-binding proteins"/>
    <property type="match status" value="1"/>
</dbReference>
<evidence type="ECO:0000256" key="6">
    <source>
        <dbReference type="ARBA" id="ARBA00022723"/>
    </source>
</evidence>
<feature type="domain" description="Aminoacyl-transfer RNA synthetases class-II family profile" evidence="15">
    <location>
        <begin position="170"/>
        <end position="488"/>
    </location>
</feature>
<dbReference type="InterPro" id="IPR006195">
    <property type="entry name" value="aa-tRNA-synth_II"/>
</dbReference>
<evidence type="ECO:0000313" key="16">
    <source>
        <dbReference type="EMBL" id="MBB6219003.1"/>
    </source>
</evidence>
<dbReference type="InterPro" id="IPR002313">
    <property type="entry name" value="Lys-tRNA-ligase_II"/>
</dbReference>
<dbReference type="SUPFAM" id="SSF50249">
    <property type="entry name" value="Nucleic acid-binding proteins"/>
    <property type="match status" value="1"/>
</dbReference>
<reference evidence="16 17" key="1">
    <citation type="submission" date="2020-08" db="EMBL/GenBank/DDBJ databases">
        <title>Genomic Encyclopedia of Type Strains, Phase IV (KMG-IV): sequencing the most valuable type-strain genomes for metagenomic binning, comparative biology and taxonomic classification.</title>
        <authorList>
            <person name="Goeker M."/>
        </authorList>
    </citation>
    <scope>NUCLEOTIDE SEQUENCE [LARGE SCALE GENOMIC DNA]</scope>
    <source>
        <strain evidence="16 17">DSM 103526</strain>
    </source>
</reference>
<name>A0A841L0C7_9FIRM</name>
<keyword evidence="11 13" id="KW-0030">Aminoacyl-tRNA synthetase</keyword>
<dbReference type="GO" id="GO:0004824">
    <property type="term" value="F:lysine-tRNA ligase activity"/>
    <property type="evidence" value="ECO:0007669"/>
    <property type="project" value="UniProtKB-UniRule"/>
</dbReference>
<accession>A0A841L0C7</accession>
<dbReference type="PIRSF" id="PIRSF039101">
    <property type="entry name" value="LysRS2"/>
    <property type="match status" value="1"/>
</dbReference>
<comment type="subunit">
    <text evidence="3 13">Homodimer.</text>
</comment>
<comment type="cofactor">
    <cofactor evidence="13 14">
        <name>Mg(2+)</name>
        <dbReference type="ChEBI" id="CHEBI:18420"/>
    </cofactor>
    <text evidence="13 14">Binds 3 Mg(2+) ions per subunit.</text>
</comment>
<evidence type="ECO:0000256" key="10">
    <source>
        <dbReference type="ARBA" id="ARBA00022917"/>
    </source>
</evidence>
<dbReference type="Pfam" id="PF01336">
    <property type="entry name" value="tRNA_anti-codon"/>
    <property type="match status" value="1"/>
</dbReference>
<dbReference type="Proteomes" id="UP000579281">
    <property type="component" value="Unassembled WGS sequence"/>
</dbReference>
<proteinExistence type="inferred from homology"/>
<dbReference type="NCBIfam" id="TIGR00499">
    <property type="entry name" value="lysS_bact"/>
    <property type="match status" value="1"/>
</dbReference>
<dbReference type="InterPro" id="IPR044136">
    <property type="entry name" value="Lys-tRNA-ligase_II_N"/>
</dbReference>
<evidence type="ECO:0000256" key="4">
    <source>
        <dbReference type="ARBA" id="ARBA00022490"/>
    </source>
</evidence>
<dbReference type="HAMAP" id="MF_00252">
    <property type="entry name" value="Lys_tRNA_synth_class2"/>
    <property type="match status" value="1"/>
</dbReference>
<dbReference type="AlphaFoldDB" id="A0A841L0C7"/>
<evidence type="ECO:0000256" key="5">
    <source>
        <dbReference type="ARBA" id="ARBA00022598"/>
    </source>
</evidence>
<evidence type="ECO:0000256" key="8">
    <source>
        <dbReference type="ARBA" id="ARBA00022840"/>
    </source>
</evidence>
<dbReference type="InterPro" id="IPR034762">
    <property type="entry name" value="Lys-tRNA-ligase_II_bac/euk"/>
</dbReference>
<comment type="similarity">
    <text evidence="2 13">Belongs to the class-II aminoacyl-tRNA synthetase family.</text>
</comment>
<evidence type="ECO:0000256" key="9">
    <source>
        <dbReference type="ARBA" id="ARBA00022842"/>
    </source>
</evidence>
<dbReference type="Pfam" id="PF00152">
    <property type="entry name" value="tRNA-synt_2"/>
    <property type="match status" value="1"/>
</dbReference>
<feature type="binding site" evidence="13">
    <location>
        <position position="400"/>
    </location>
    <ligand>
        <name>Mg(2+)</name>
        <dbReference type="ChEBI" id="CHEBI:18420"/>
        <label>1</label>
    </ligand>
</feature>
<dbReference type="InterPro" id="IPR004364">
    <property type="entry name" value="Aa-tRNA-synt_II"/>
</dbReference>
<evidence type="ECO:0000256" key="2">
    <source>
        <dbReference type="ARBA" id="ARBA00008226"/>
    </source>
</evidence>
<dbReference type="GO" id="GO:0000049">
    <property type="term" value="F:tRNA binding"/>
    <property type="evidence" value="ECO:0007669"/>
    <property type="project" value="TreeGrafter"/>
</dbReference>
<dbReference type="Gene3D" id="3.30.930.10">
    <property type="entry name" value="Bira Bifunctional Protein, Domain 2"/>
    <property type="match status" value="1"/>
</dbReference>
<dbReference type="GO" id="GO:0016740">
    <property type="term" value="F:transferase activity"/>
    <property type="evidence" value="ECO:0007669"/>
    <property type="project" value="UniProtKB-ARBA"/>
</dbReference>
<dbReference type="GO" id="GO:0005829">
    <property type="term" value="C:cytosol"/>
    <property type="evidence" value="ECO:0007669"/>
    <property type="project" value="TreeGrafter"/>
</dbReference>
<dbReference type="SUPFAM" id="SSF55681">
    <property type="entry name" value="Class II aaRS and biotin synthetases"/>
    <property type="match status" value="1"/>
</dbReference>
<dbReference type="InterPro" id="IPR018149">
    <property type="entry name" value="Lys-tRNA-synth_II_C"/>
</dbReference>
<evidence type="ECO:0000256" key="12">
    <source>
        <dbReference type="ARBA" id="ARBA00048573"/>
    </source>
</evidence>
<dbReference type="RefSeq" id="WP_184313997.1">
    <property type="nucleotide sequence ID" value="NZ_JACHEN010000062.1"/>
</dbReference>
<dbReference type="GO" id="GO:0000287">
    <property type="term" value="F:magnesium ion binding"/>
    <property type="evidence" value="ECO:0007669"/>
    <property type="project" value="UniProtKB-UniRule"/>
</dbReference>
<dbReference type="PANTHER" id="PTHR42918:SF15">
    <property type="entry name" value="LYSINE--TRNA LIGASE, CHLOROPLASTIC_MITOCHONDRIAL"/>
    <property type="match status" value="1"/>
</dbReference>
<dbReference type="EMBL" id="JACHEN010000062">
    <property type="protein sequence ID" value="MBB6219003.1"/>
    <property type="molecule type" value="Genomic_DNA"/>
</dbReference>
<dbReference type="PRINTS" id="PR00982">
    <property type="entry name" value="TRNASYNTHLYS"/>
</dbReference>
<gene>
    <name evidence="13" type="primary">lysS</name>
    <name evidence="16" type="ORF">HNQ80_005181</name>
</gene>
<dbReference type="InterPro" id="IPR012340">
    <property type="entry name" value="NA-bd_OB-fold"/>
</dbReference>
<feature type="binding site" evidence="13">
    <location>
        <position position="407"/>
    </location>
    <ligand>
        <name>Mg(2+)</name>
        <dbReference type="ChEBI" id="CHEBI:18420"/>
        <label>2</label>
    </ligand>
</feature>
<comment type="caution">
    <text evidence="16">The sequence shown here is derived from an EMBL/GenBank/DDBJ whole genome shotgun (WGS) entry which is preliminary data.</text>
</comment>
<dbReference type="GO" id="GO:0140096">
    <property type="term" value="F:catalytic activity, acting on a protein"/>
    <property type="evidence" value="ECO:0007669"/>
    <property type="project" value="UniProtKB-ARBA"/>
</dbReference>